<dbReference type="RefSeq" id="WP_002682431.1">
    <property type="nucleotide sequence ID" value="NZ_JH600069.1"/>
</dbReference>
<dbReference type="InterPro" id="IPR016190">
    <property type="entry name" value="Transl_init_fac_IF2/IF5_Zn-bd"/>
</dbReference>
<sequence length="65" mass="7658">MDIDIEEFGDYLGVVCPYCGYKDTDIYEKESHEVYQCPSCKKEYVFKVSIVFFFKGEAKNHDNNK</sequence>
<reference evidence="1 2" key="1">
    <citation type="submission" date="2011-11" db="EMBL/GenBank/DDBJ databases">
        <title>Improved High-Quality Draft sequence of Beggiatoa alba B18lD.</title>
        <authorList>
            <consortium name="US DOE Joint Genome Institute"/>
            <person name="Lucas S."/>
            <person name="Han J."/>
            <person name="Lapidus A."/>
            <person name="Cheng J.-F."/>
            <person name="Goodwin L."/>
            <person name="Pitluck S."/>
            <person name="Peters L."/>
            <person name="Mikhailova N."/>
            <person name="Held B."/>
            <person name="Detter J.C."/>
            <person name="Han C."/>
            <person name="Tapia R."/>
            <person name="Land M."/>
            <person name="Hauser L."/>
            <person name="Kyrpides N."/>
            <person name="Ivanova N."/>
            <person name="Pagani I."/>
            <person name="Samuel K."/>
            <person name="Teske A."/>
            <person name="Mueller J."/>
            <person name="Woyke T."/>
        </authorList>
    </citation>
    <scope>NUCLEOTIDE SEQUENCE [LARGE SCALE GENOMIC DNA]</scope>
    <source>
        <strain evidence="1 2">B18LD</strain>
    </source>
</reference>
<organism evidence="1 2">
    <name type="scientific">Beggiatoa alba B18LD</name>
    <dbReference type="NCBI Taxonomy" id="395493"/>
    <lineage>
        <taxon>Bacteria</taxon>
        <taxon>Pseudomonadati</taxon>
        <taxon>Pseudomonadota</taxon>
        <taxon>Gammaproteobacteria</taxon>
        <taxon>Thiotrichales</taxon>
        <taxon>Thiotrichaceae</taxon>
        <taxon>Beggiatoa</taxon>
    </lineage>
</organism>
<dbReference type="GO" id="GO:0003743">
    <property type="term" value="F:translation initiation factor activity"/>
    <property type="evidence" value="ECO:0007669"/>
    <property type="project" value="InterPro"/>
</dbReference>
<evidence type="ECO:0000313" key="1">
    <source>
        <dbReference type="EMBL" id="EIJ44371.1"/>
    </source>
</evidence>
<accession>I3CL78</accession>
<dbReference type="STRING" id="395493.BegalDRAFT_0004"/>
<protein>
    <submittedName>
        <fullName evidence="1">Uncharacterized protein</fullName>
    </submittedName>
</protein>
<dbReference type="HOGENOM" id="CLU_2840965_0_0_6"/>
<name>I3CL78_9GAMM</name>
<keyword evidence="2" id="KW-1185">Reference proteome</keyword>
<dbReference type="Proteomes" id="UP000005744">
    <property type="component" value="Unassembled WGS sequence"/>
</dbReference>
<dbReference type="EMBL" id="JH600069">
    <property type="protein sequence ID" value="EIJ44371.1"/>
    <property type="molecule type" value="Genomic_DNA"/>
</dbReference>
<proteinExistence type="predicted"/>
<dbReference type="AlphaFoldDB" id="I3CL78"/>
<evidence type="ECO:0000313" key="2">
    <source>
        <dbReference type="Proteomes" id="UP000005744"/>
    </source>
</evidence>
<gene>
    <name evidence="1" type="ORF">BegalDRAFT_0004</name>
</gene>
<dbReference type="SUPFAM" id="SSF75689">
    <property type="entry name" value="Zinc-binding domain of translation initiation factor 2 beta"/>
    <property type="match status" value="1"/>
</dbReference>